<dbReference type="AlphaFoldDB" id="A0A6S8HF71"/>
<protein>
    <submittedName>
        <fullName evidence="2">Uncharacterized protein</fullName>
    </submittedName>
</protein>
<dbReference type="EMBL" id="HBIM01000311">
    <property type="protein sequence ID" value="CAE0401982.1"/>
    <property type="molecule type" value="Transcribed_RNA"/>
</dbReference>
<dbReference type="EMBL" id="HBIM01000310">
    <property type="protein sequence ID" value="CAE0401981.1"/>
    <property type="molecule type" value="Transcribed_RNA"/>
</dbReference>
<proteinExistence type="predicted"/>
<evidence type="ECO:0000313" key="2">
    <source>
        <dbReference type="EMBL" id="CAE0401982.1"/>
    </source>
</evidence>
<gene>
    <name evidence="1" type="ORF">ACOF00016_LOCUS276</name>
    <name evidence="2" type="ORF">ACOF00016_LOCUS277</name>
</gene>
<accession>A0A6S8HF71</accession>
<evidence type="ECO:0000313" key="1">
    <source>
        <dbReference type="EMBL" id="CAE0401981.1"/>
    </source>
</evidence>
<organism evidence="2">
    <name type="scientific">Amphora coffeiformis</name>
    <dbReference type="NCBI Taxonomy" id="265554"/>
    <lineage>
        <taxon>Eukaryota</taxon>
        <taxon>Sar</taxon>
        <taxon>Stramenopiles</taxon>
        <taxon>Ochrophyta</taxon>
        <taxon>Bacillariophyta</taxon>
        <taxon>Bacillariophyceae</taxon>
        <taxon>Bacillariophycidae</taxon>
        <taxon>Thalassiophysales</taxon>
        <taxon>Catenulaceae</taxon>
        <taxon>Amphora</taxon>
    </lineage>
</organism>
<name>A0A6S8HF71_9STRA</name>
<sequence length="139" mass="15655">MYSVPSPMAKLLESKSFMSGARHFLNPFLSEPLRRRPPSGFTTPLFDVNEFPNATLPSNLRGIQILGDEPVRALTWWVALIDNEKDPANINALAKLRIDSYLPHFLIEFCEKTFPPCGIVVDRQPGPRCGNSLPRSTCW</sequence>
<reference evidence="2" key="1">
    <citation type="submission" date="2021-01" db="EMBL/GenBank/DDBJ databases">
        <authorList>
            <person name="Corre E."/>
            <person name="Pelletier E."/>
            <person name="Niang G."/>
            <person name="Scheremetjew M."/>
            <person name="Finn R."/>
            <person name="Kale V."/>
            <person name="Holt S."/>
            <person name="Cochrane G."/>
            <person name="Meng A."/>
            <person name="Brown T."/>
            <person name="Cohen L."/>
        </authorList>
    </citation>
    <scope>NUCLEOTIDE SEQUENCE</scope>
    <source>
        <strain evidence="2">CCMP127</strain>
    </source>
</reference>